<dbReference type="Proteomes" id="UP000326170">
    <property type="component" value="Chromosome"/>
</dbReference>
<dbReference type="RefSeq" id="WP_152938743.1">
    <property type="nucleotide sequence ID" value="NZ_CP045488.1"/>
</dbReference>
<proteinExistence type="predicted"/>
<feature type="domain" description="Rieske" evidence="6">
    <location>
        <begin position="51"/>
        <end position="121"/>
    </location>
</feature>
<dbReference type="GeneID" id="42299727"/>
<reference evidence="7 8" key="1">
    <citation type="journal article" date="2007" name="Int. J. Syst. Evol. Microbiol.">
        <title>Natronorubrum sulfidifaciens sp. nov., an extremely haloalkaliphilic archaeon isolated from Aiding salt lake in Xin-Jiang, China.</title>
        <authorList>
            <person name="Cui H.L."/>
            <person name="Tohty D."/>
            <person name="Liu H.C."/>
            <person name="Liu S.J."/>
            <person name="Oren A."/>
            <person name="Zhou P.J."/>
        </authorList>
    </citation>
    <scope>NUCLEOTIDE SEQUENCE [LARGE SCALE GENOMIC DNA]</scope>
    <source>
        <strain evidence="7 8">7-3</strain>
    </source>
</reference>
<dbReference type="OrthoDB" id="250454at2157"/>
<name>A0A5P9P0J7_9EURY</name>
<dbReference type="GO" id="GO:0051537">
    <property type="term" value="F:2 iron, 2 sulfur cluster binding"/>
    <property type="evidence" value="ECO:0007669"/>
    <property type="project" value="UniProtKB-KW"/>
</dbReference>
<keyword evidence="4" id="KW-0411">Iron-sulfur</keyword>
<evidence type="ECO:0000313" key="8">
    <source>
        <dbReference type="Proteomes" id="UP000326170"/>
    </source>
</evidence>
<dbReference type="InterPro" id="IPR017941">
    <property type="entry name" value="Rieske_2Fe-2S"/>
</dbReference>
<keyword evidence="3" id="KW-0408">Iron</keyword>
<evidence type="ECO:0000256" key="3">
    <source>
        <dbReference type="ARBA" id="ARBA00023004"/>
    </source>
</evidence>
<accession>A0A5P9P0J7</accession>
<dbReference type="CDD" id="cd03467">
    <property type="entry name" value="Rieske"/>
    <property type="match status" value="1"/>
</dbReference>
<keyword evidence="1" id="KW-0001">2Fe-2S</keyword>
<dbReference type="PROSITE" id="PS51296">
    <property type="entry name" value="RIESKE"/>
    <property type="match status" value="1"/>
</dbReference>
<gene>
    <name evidence="7" type="ORF">GCU68_01720</name>
</gene>
<organism evidence="7 8">
    <name type="scientific">Natronorubrum aibiense</name>
    <dbReference type="NCBI Taxonomy" id="348826"/>
    <lineage>
        <taxon>Archaea</taxon>
        <taxon>Methanobacteriati</taxon>
        <taxon>Methanobacteriota</taxon>
        <taxon>Stenosarchaea group</taxon>
        <taxon>Halobacteria</taxon>
        <taxon>Halobacteriales</taxon>
        <taxon>Natrialbaceae</taxon>
        <taxon>Natronorubrum</taxon>
    </lineage>
</organism>
<evidence type="ECO:0000256" key="5">
    <source>
        <dbReference type="SAM" id="MobiDB-lite"/>
    </source>
</evidence>
<dbReference type="EMBL" id="CP045488">
    <property type="protein sequence ID" value="QFU81360.1"/>
    <property type="molecule type" value="Genomic_DNA"/>
</dbReference>
<dbReference type="GO" id="GO:0046872">
    <property type="term" value="F:metal ion binding"/>
    <property type="evidence" value="ECO:0007669"/>
    <property type="project" value="UniProtKB-KW"/>
</dbReference>
<evidence type="ECO:0000259" key="6">
    <source>
        <dbReference type="PROSITE" id="PS51296"/>
    </source>
</evidence>
<protein>
    <submittedName>
        <fullName evidence="7">Rieske 2Fe-2S domain-containing protein</fullName>
    </submittedName>
</protein>
<evidence type="ECO:0000313" key="7">
    <source>
        <dbReference type="EMBL" id="QFU81360.1"/>
    </source>
</evidence>
<dbReference type="KEGG" id="nas:GCU68_01720"/>
<evidence type="ECO:0000256" key="2">
    <source>
        <dbReference type="ARBA" id="ARBA00022723"/>
    </source>
</evidence>
<sequence length="150" mass="16138">MQELTTVETVHEEGSWLFTVRNQYGEQEEVILVPCDDATEQGSTSSRPAADDGVAAWINRCTHEAQRFDTGRGVPMRDGQLICPRHGSMFDACSGHCDNGDAAGTTLPSVDITVSADNTVYLTDDDTTFLHEGSSDGDDDGPDSTSHISL</sequence>
<keyword evidence="2" id="KW-0479">Metal-binding</keyword>
<evidence type="ECO:0000256" key="4">
    <source>
        <dbReference type="ARBA" id="ARBA00023014"/>
    </source>
</evidence>
<dbReference type="Pfam" id="PF00355">
    <property type="entry name" value="Rieske"/>
    <property type="match status" value="1"/>
</dbReference>
<dbReference type="InterPro" id="IPR036922">
    <property type="entry name" value="Rieske_2Fe-2S_sf"/>
</dbReference>
<evidence type="ECO:0000256" key="1">
    <source>
        <dbReference type="ARBA" id="ARBA00022714"/>
    </source>
</evidence>
<dbReference type="Gene3D" id="2.102.10.10">
    <property type="entry name" value="Rieske [2Fe-2S] iron-sulphur domain"/>
    <property type="match status" value="1"/>
</dbReference>
<dbReference type="SUPFAM" id="SSF50022">
    <property type="entry name" value="ISP domain"/>
    <property type="match status" value="1"/>
</dbReference>
<keyword evidence="8" id="KW-1185">Reference proteome</keyword>
<dbReference type="AlphaFoldDB" id="A0A5P9P0J7"/>
<feature type="region of interest" description="Disordered" evidence="5">
    <location>
        <begin position="129"/>
        <end position="150"/>
    </location>
</feature>